<evidence type="ECO:0000256" key="1">
    <source>
        <dbReference type="ARBA" id="ARBA00023015"/>
    </source>
</evidence>
<dbReference type="KEGG" id="pste:PSTEL_07695"/>
<dbReference type="GO" id="GO:0000976">
    <property type="term" value="F:transcription cis-regulatory region binding"/>
    <property type="evidence" value="ECO:0007669"/>
    <property type="project" value="TreeGrafter"/>
</dbReference>
<dbReference type="EMBL" id="CP009286">
    <property type="protein sequence ID" value="AIQ63002.1"/>
    <property type="molecule type" value="Genomic_DNA"/>
</dbReference>
<keyword evidence="3" id="KW-0804">Transcription</keyword>
<organism evidence="5 6">
    <name type="scientific">Paenibacillus stellifer</name>
    <dbReference type="NCBI Taxonomy" id="169760"/>
    <lineage>
        <taxon>Bacteria</taxon>
        <taxon>Bacillati</taxon>
        <taxon>Bacillota</taxon>
        <taxon>Bacilli</taxon>
        <taxon>Bacillales</taxon>
        <taxon>Paenibacillaceae</taxon>
        <taxon>Paenibacillus</taxon>
    </lineage>
</organism>
<dbReference type="InterPro" id="IPR010982">
    <property type="entry name" value="Lambda_DNA-bd_dom_sf"/>
</dbReference>
<proteinExistence type="predicted"/>
<dbReference type="AlphaFoldDB" id="A0A089LQ61"/>
<dbReference type="HOGENOM" id="CLU_037628_6_1_9"/>
<name>A0A089LQ61_9BACL</name>
<evidence type="ECO:0000256" key="3">
    <source>
        <dbReference type="ARBA" id="ARBA00023163"/>
    </source>
</evidence>
<dbReference type="PANTHER" id="PTHR30146:SF149">
    <property type="entry name" value="HTH-TYPE TRANSCRIPTIONAL REGULATOR EBGR"/>
    <property type="match status" value="1"/>
</dbReference>
<dbReference type="InterPro" id="IPR000843">
    <property type="entry name" value="HTH_LacI"/>
</dbReference>
<sequence length="321" mass="34425">MAGVSISTVSRVINNSKPVKDEVRARVMEAMEQTGYRTGPPSPEGTKAEAALLGVIAPQFSNTVLNDLIGGIGSVSRLYGYELLIGLTDSTVESELHYLKRFGEIRAEGVIFVGSPLEHRHLEAIHSSGMSCTVIGQVSKVPSIPSVHVDNVTASYEAVTYLIQQGHTAIGMIRGFGESGIGSDRYDGFRQAMTDAGLPIRDGWVVESDLSVDDGRNAMQTIAGSGELPTAVFCATDWMAIGAMNYAMDHGLRVPEDIAVFGFDGSYLSSVVRPRLSTVEYSATEIGMTAARNLIKLLKGTADIPQHSNVTHFLSIRESTN</sequence>
<dbReference type="Pfam" id="PF00356">
    <property type="entry name" value="LacI"/>
    <property type="match status" value="1"/>
</dbReference>
<dbReference type="PANTHER" id="PTHR30146">
    <property type="entry name" value="LACI-RELATED TRANSCRIPTIONAL REPRESSOR"/>
    <property type="match status" value="1"/>
</dbReference>
<reference evidence="5 6" key="1">
    <citation type="submission" date="2014-08" db="EMBL/GenBank/DDBJ databases">
        <title>Comparative genomics of the Paenibacillus odorifer group.</title>
        <authorList>
            <person name="den Bakker H.C."/>
            <person name="Tsai Y.-C."/>
            <person name="Martin N."/>
            <person name="Korlach J."/>
            <person name="Wiedmann M."/>
        </authorList>
    </citation>
    <scope>NUCLEOTIDE SEQUENCE [LARGE SCALE GENOMIC DNA]</scope>
    <source>
        <strain evidence="5 6">DSM 14472</strain>
    </source>
</reference>
<evidence type="ECO:0000256" key="2">
    <source>
        <dbReference type="ARBA" id="ARBA00023125"/>
    </source>
</evidence>
<keyword evidence="6" id="KW-1185">Reference proteome</keyword>
<evidence type="ECO:0000313" key="6">
    <source>
        <dbReference type="Proteomes" id="UP000029507"/>
    </source>
</evidence>
<evidence type="ECO:0000313" key="5">
    <source>
        <dbReference type="EMBL" id="AIQ63002.1"/>
    </source>
</evidence>
<dbReference type="CDD" id="cd01392">
    <property type="entry name" value="HTH_LacI"/>
    <property type="match status" value="1"/>
</dbReference>
<keyword evidence="2" id="KW-0238">DNA-binding</keyword>
<dbReference type="SMART" id="SM00354">
    <property type="entry name" value="HTH_LACI"/>
    <property type="match status" value="1"/>
</dbReference>
<dbReference type="InterPro" id="IPR028082">
    <property type="entry name" value="Peripla_BP_I"/>
</dbReference>
<dbReference type="SUPFAM" id="SSF47413">
    <property type="entry name" value="lambda repressor-like DNA-binding domains"/>
    <property type="match status" value="1"/>
</dbReference>
<evidence type="ECO:0000259" key="4">
    <source>
        <dbReference type="PROSITE" id="PS50932"/>
    </source>
</evidence>
<dbReference type="SUPFAM" id="SSF53822">
    <property type="entry name" value="Periplasmic binding protein-like I"/>
    <property type="match status" value="1"/>
</dbReference>
<dbReference type="InterPro" id="IPR046335">
    <property type="entry name" value="LacI/GalR-like_sensor"/>
</dbReference>
<dbReference type="PROSITE" id="PS50932">
    <property type="entry name" value="HTH_LACI_2"/>
    <property type="match status" value="1"/>
</dbReference>
<dbReference type="Gene3D" id="3.40.50.2300">
    <property type="match status" value="2"/>
</dbReference>
<dbReference type="Pfam" id="PF13377">
    <property type="entry name" value="Peripla_BP_3"/>
    <property type="match status" value="1"/>
</dbReference>
<protein>
    <recommendedName>
        <fullName evidence="4">HTH lacI-type domain-containing protein</fullName>
    </recommendedName>
</protein>
<dbReference type="GO" id="GO:0003700">
    <property type="term" value="F:DNA-binding transcription factor activity"/>
    <property type="evidence" value="ECO:0007669"/>
    <property type="project" value="TreeGrafter"/>
</dbReference>
<dbReference type="Gene3D" id="1.10.260.40">
    <property type="entry name" value="lambda repressor-like DNA-binding domains"/>
    <property type="match status" value="1"/>
</dbReference>
<dbReference type="STRING" id="169760.PSTEL_07695"/>
<gene>
    <name evidence="5" type="ORF">PSTEL_07695</name>
</gene>
<feature type="domain" description="HTH lacI-type" evidence="4">
    <location>
        <begin position="1"/>
        <end position="37"/>
    </location>
</feature>
<keyword evidence="1" id="KW-0805">Transcription regulation</keyword>
<accession>A0A089LQ61</accession>
<dbReference type="Proteomes" id="UP000029507">
    <property type="component" value="Chromosome"/>
</dbReference>